<feature type="transmembrane region" description="Helical" evidence="7">
    <location>
        <begin position="141"/>
        <end position="164"/>
    </location>
</feature>
<dbReference type="EMBL" id="JAQQWM010000005">
    <property type="protein sequence ID" value="KAK8063438.1"/>
    <property type="molecule type" value="Genomic_DNA"/>
</dbReference>
<proteinExistence type="inferred from homology"/>
<accession>A0ABR1V058</accession>
<evidence type="ECO:0000256" key="6">
    <source>
        <dbReference type="ARBA" id="ARBA00023136"/>
    </source>
</evidence>
<feature type="transmembrane region" description="Helical" evidence="7">
    <location>
        <begin position="96"/>
        <end position="121"/>
    </location>
</feature>
<evidence type="ECO:0000256" key="1">
    <source>
        <dbReference type="ARBA" id="ARBA00004477"/>
    </source>
</evidence>
<dbReference type="InterPro" id="IPR035952">
    <property type="entry name" value="Rhomboid-like_sf"/>
</dbReference>
<dbReference type="PANTHER" id="PTHR11009">
    <property type="entry name" value="DER1-LIKE PROTEIN, DERLIN"/>
    <property type="match status" value="1"/>
</dbReference>
<evidence type="ECO:0000256" key="5">
    <source>
        <dbReference type="ARBA" id="ARBA00022989"/>
    </source>
</evidence>
<evidence type="ECO:0000256" key="2">
    <source>
        <dbReference type="ARBA" id="ARBA00008917"/>
    </source>
</evidence>
<keyword evidence="6 7" id="KW-0472">Membrane</keyword>
<comment type="function">
    <text evidence="7">May be involved in the degradation of misfolded endoplasmic reticulum (ER) luminal proteins.</text>
</comment>
<evidence type="ECO:0000313" key="9">
    <source>
        <dbReference type="EMBL" id="KAK8063438.1"/>
    </source>
</evidence>
<keyword evidence="10" id="KW-1185">Reference proteome</keyword>
<evidence type="ECO:0000256" key="7">
    <source>
        <dbReference type="RuleBase" id="RU363059"/>
    </source>
</evidence>
<keyword evidence="3 7" id="KW-0812">Transmembrane</keyword>
<organism evidence="9 10">
    <name type="scientific">Apiospora saccharicola</name>
    <dbReference type="NCBI Taxonomy" id="335842"/>
    <lineage>
        <taxon>Eukaryota</taxon>
        <taxon>Fungi</taxon>
        <taxon>Dikarya</taxon>
        <taxon>Ascomycota</taxon>
        <taxon>Pezizomycotina</taxon>
        <taxon>Sordariomycetes</taxon>
        <taxon>Xylariomycetidae</taxon>
        <taxon>Amphisphaeriales</taxon>
        <taxon>Apiosporaceae</taxon>
        <taxon>Apiospora</taxon>
    </lineage>
</organism>
<evidence type="ECO:0000256" key="8">
    <source>
        <dbReference type="SAM" id="MobiDB-lite"/>
    </source>
</evidence>
<evidence type="ECO:0000313" key="10">
    <source>
        <dbReference type="Proteomes" id="UP001446871"/>
    </source>
</evidence>
<dbReference type="Proteomes" id="UP001446871">
    <property type="component" value="Unassembled WGS sequence"/>
</dbReference>
<dbReference type="Pfam" id="PF04511">
    <property type="entry name" value="DER1"/>
    <property type="match status" value="1"/>
</dbReference>
<comment type="subcellular location">
    <subcellularLocation>
        <location evidence="1 7">Endoplasmic reticulum membrane</location>
        <topology evidence="1 7">Multi-pass membrane protein</topology>
    </subcellularLocation>
</comment>
<sequence length="253" mass="28330">MPGIADAYWATPPIARTVATAVFVASVGVYTHMLSSDPFWFQWKHLWAFPPGIHRLVTSFLLTGPDMNVLFDTYFVYTYLAQLEKTNSKFTRKEDLIWYLMFVGGVTITLNQIFTGAGGYLQALLIGMCYTASQDQRGQNAHFYVITIPAQLMPWCLLLVQLLFPGGWYRVKIGLTGLVAAHMHDFITRLYPEFGNGPNLAPTPWFISWIMETPRLNKTVYGSATVPSRGGEPTRSGPLPDSWRSAGPGRRLG</sequence>
<name>A0ABR1V058_9PEZI</name>
<evidence type="ECO:0000256" key="4">
    <source>
        <dbReference type="ARBA" id="ARBA00022824"/>
    </source>
</evidence>
<keyword evidence="4 7" id="KW-0256">Endoplasmic reticulum</keyword>
<keyword evidence="5 7" id="KW-1133">Transmembrane helix</keyword>
<comment type="caution">
    <text evidence="7">Lacks conserved residue(s) required for the propagation of feature annotation.</text>
</comment>
<dbReference type="SUPFAM" id="SSF144091">
    <property type="entry name" value="Rhomboid-like"/>
    <property type="match status" value="1"/>
</dbReference>
<protein>
    <recommendedName>
        <fullName evidence="7">Derlin</fullName>
    </recommendedName>
</protein>
<gene>
    <name evidence="9" type="ORF">PG996_008090</name>
</gene>
<evidence type="ECO:0000256" key="3">
    <source>
        <dbReference type="ARBA" id="ARBA00022692"/>
    </source>
</evidence>
<comment type="similarity">
    <text evidence="2 7">Belongs to the derlin family.</text>
</comment>
<reference evidence="9 10" key="1">
    <citation type="submission" date="2023-01" db="EMBL/GenBank/DDBJ databases">
        <title>Analysis of 21 Apiospora genomes using comparative genomics revels a genus with tremendous synthesis potential of carbohydrate active enzymes and secondary metabolites.</title>
        <authorList>
            <person name="Sorensen T."/>
        </authorList>
    </citation>
    <scope>NUCLEOTIDE SEQUENCE [LARGE SCALE GENOMIC DNA]</scope>
    <source>
        <strain evidence="9 10">CBS 83171</strain>
    </source>
</reference>
<feature type="region of interest" description="Disordered" evidence="8">
    <location>
        <begin position="222"/>
        <end position="253"/>
    </location>
</feature>
<dbReference type="InterPro" id="IPR007599">
    <property type="entry name" value="DER1"/>
</dbReference>
<comment type="caution">
    <text evidence="9">The sequence shown here is derived from an EMBL/GenBank/DDBJ whole genome shotgun (WGS) entry which is preliminary data.</text>
</comment>